<sequence>MATQAPRVPLKTVLLPAEHGGWGLTLEPVVLGLLVAPSLAGAGLGVAALFAFLARTPLRMVLADYRKGKRFPRTPLAERAALAYLGLALAGLSVAVAAAAAPFWGPLLLAAPLALVQLAFEARNRGRHLVPELAGAAAMGAVAAAIVLAGGGAAGVALGAWLVLAVRAGMAIGFARVQVRRARGQAARSTGALAAQGAGVLALGLAAAVGLVPWLSVAAGAALGGYALLALRRPPVPARVVGWTQVAFGLVMVLCTAAGYRLGA</sequence>
<dbReference type="OrthoDB" id="31793at2"/>
<dbReference type="InterPro" id="IPR025576">
    <property type="entry name" value="YwiC"/>
</dbReference>
<feature type="transmembrane region" description="Helical" evidence="1">
    <location>
        <begin position="103"/>
        <end position="121"/>
    </location>
</feature>
<feature type="transmembrane region" description="Helical" evidence="1">
    <location>
        <begin position="160"/>
        <end position="179"/>
    </location>
</feature>
<dbReference type="RefSeq" id="WP_013704617.1">
    <property type="nucleotide sequence ID" value="NC_015387.1"/>
</dbReference>
<keyword evidence="1" id="KW-0812">Transmembrane</keyword>
<keyword evidence="1" id="KW-0472">Membrane</keyword>
<feature type="transmembrane region" description="Helical" evidence="1">
    <location>
        <begin position="133"/>
        <end position="154"/>
    </location>
</feature>
<evidence type="ECO:0008006" key="4">
    <source>
        <dbReference type="Google" id="ProtNLM"/>
    </source>
</evidence>
<organism evidence="2 3">
    <name type="scientific">Marinithermus hydrothermalis (strain DSM 14884 / JCM 11576 / T1)</name>
    <dbReference type="NCBI Taxonomy" id="869210"/>
    <lineage>
        <taxon>Bacteria</taxon>
        <taxon>Thermotogati</taxon>
        <taxon>Deinococcota</taxon>
        <taxon>Deinococci</taxon>
        <taxon>Thermales</taxon>
        <taxon>Thermaceae</taxon>
        <taxon>Marinithermus</taxon>
    </lineage>
</organism>
<dbReference type="Proteomes" id="UP000007030">
    <property type="component" value="Chromosome"/>
</dbReference>
<proteinExistence type="predicted"/>
<feature type="transmembrane region" description="Helical" evidence="1">
    <location>
        <begin position="200"/>
        <end position="228"/>
    </location>
</feature>
<dbReference type="Pfam" id="PF14256">
    <property type="entry name" value="YwiC"/>
    <property type="match status" value="1"/>
</dbReference>
<feature type="transmembrane region" description="Helical" evidence="1">
    <location>
        <begin position="76"/>
        <end position="97"/>
    </location>
</feature>
<keyword evidence="1" id="KW-1133">Transmembrane helix</keyword>
<keyword evidence="3" id="KW-1185">Reference proteome</keyword>
<dbReference type="KEGG" id="mhd:Marky_1840"/>
<evidence type="ECO:0000256" key="1">
    <source>
        <dbReference type="SAM" id="Phobius"/>
    </source>
</evidence>
<evidence type="ECO:0000313" key="3">
    <source>
        <dbReference type="Proteomes" id="UP000007030"/>
    </source>
</evidence>
<dbReference type="EMBL" id="CP002630">
    <property type="protein sequence ID" value="AEB12571.1"/>
    <property type="molecule type" value="Genomic_DNA"/>
</dbReference>
<dbReference type="AlphaFoldDB" id="F2NQZ3"/>
<protein>
    <recommendedName>
        <fullName evidence="4">UbiA prenyltransferase</fullName>
    </recommendedName>
</protein>
<gene>
    <name evidence="2" type="ordered locus">Marky_1840</name>
</gene>
<dbReference type="STRING" id="869210.Marky_1840"/>
<evidence type="ECO:0000313" key="2">
    <source>
        <dbReference type="EMBL" id="AEB12571.1"/>
    </source>
</evidence>
<reference evidence="2 3" key="1">
    <citation type="journal article" date="2012" name="Stand. Genomic Sci.">
        <title>Complete genome sequence of the aerobic, heterotroph Marinithermus hydrothermalis type strain (T1(T)) from a deep-sea hydrothermal vent chimney.</title>
        <authorList>
            <person name="Copeland A."/>
            <person name="Gu W."/>
            <person name="Yasawong M."/>
            <person name="Lapidus A."/>
            <person name="Lucas S."/>
            <person name="Deshpande S."/>
            <person name="Pagani I."/>
            <person name="Tapia R."/>
            <person name="Cheng J.F."/>
            <person name="Goodwin L.A."/>
            <person name="Pitluck S."/>
            <person name="Liolios K."/>
            <person name="Ivanova N."/>
            <person name="Mavromatis K."/>
            <person name="Mikhailova N."/>
            <person name="Pati A."/>
            <person name="Chen A."/>
            <person name="Palaniappan K."/>
            <person name="Land M."/>
            <person name="Pan C."/>
            <person name="Brambilla E.M."/>
            <person name="Rohde M."/>
            <person name="Tindall B.J."/>
            <person name="Sikorski J."/>
            <person name="Goker M."/>
            <person name="Detter J.C."/>
            <person name="Bristow J."/>
            <person name="Eisen J.A."/>
            <person name="Markowitz V."/>
            <person name="Hugenholtz P."/>
            <person name="Kyrpides N.C."/>
            <person name="Klenk H.P."/>
            <person name="Woyke T."/>
        </authorList>
    </citation>
    <scope>NUCLEOTIDE SEQUENCE [LARGE SCALE GENOMIC DNA]</scope>
    <source>
        <strain evidence="3">DSM 14884 / JCM 11576 / T1</strain>
    </source>
</reference>
<accession>F2NQZ3</accession>
<name>F2NQZ3_MARHT</name>
<dbReference type="HOGENOM" id="CLU_064739_0_0_0"/>
<dbReference type="eggNOG" id="ENOG502ZRXK">
    <property type="taxonomic scope" value="Bacteria"/>
</dbReference>
<feature type="transmembrane region" description="Helical" evidence="1">
    <location>
        <begin position="240"/>
        <end position="260"/>
    </location>
</feature>
<feature type="transmembrane region" description="Helical" evidence="1">
    <location>
        <begin position="29"/>
        <end position="55"/>
    </location>
</feature>